<proteinExistence type="predicted"/>
<feature type="transmembrane region" description="Helical" evidence="1">
    <location>
        <begin position="167"/>
        <end position="187"/>
    </location>
</feature>
<evidence type="ECO:0000313" key="2">
    <source>
        <dbReference type="EMBL" id="KAE9535660.1"/>
    </source>
</evidence>
<evidence type="ECO:0000256" key="1">
    <source>
        <dbReference type="SAM" id="Phobius"/>
    </source>
</evidence>
<reference evidence="2 3" key="1">
    <citation type="submission" date="2019-08" db="EMBL/GenBank/DDBJ databases">
        <title>The genome of the soybean aphid Biotype 1, its phylome, world population structure and adaptation to the North American continent.</title>
        <authorList>
            <person name="Giordano R."/>
            <person name="Donthu R.K."/>
            <person name="Hernandez A.G."/>
            <person name="Wright C.L."/>
            <person name="Zimin A.V."/>
        </authorList>
    </citation>
    <scope>NUCLEOTIDE SEQUENCE [LARGE SCALE GENOMIC DNA]</scope>
    <source>
        <tissue evidence="2">Whole aphids</tissue>
    </source>
</reference>
<name>A0A6G0TPM4_APHGL</name>
<gene>
    <name evidence="2" type="ORF">AGLY_007561</name>
</gene>
<dbReference type="Proteomes" id="UP000475862">
    <property type="component" value="Unassembled WGS sequence"/>
</dbReference>
<evidence type="ECO:0000313" key="3">
    <source>
        <dbReference type="Proteomes" id="UP000475862"/>
    </source>
</evidence>
<keyword evidence="1" id="KW-0472">Membrane</keyword>
<dbReference type="AlphaFoldDB" id="A0A6G0TPM4"/>
<accession>A0A6G0TPM4</accession>
<sequence length="240" mass="27414">MTLNFFISEILCSYCSPSNANFRRCSSLSFFITVFCSSLVVVVEVALHVSSVNHDEHEHNNHVGAPFSTKFSYFKFQIVFLTSNKSVLFLSFHLLKVWIHPIITHVSIALYCFYNLFFVECQMPCDQLLWSFVLILVISFIFGVLLVELLCDEALTPIDCIECSEVILLLLLLSPPVCSSALSGINYRKIIYYLLFRFSMRNNKFIKDEHLPSLSPTLLSLRLSKSRTAALVLCIRSIKT</sequence>
<keyword evidence="3" id="KW-1185">Reference proteome</keyword>
<protein>
    <submittedName>
        <fullName evidence="2">Uncharacterized protein</fullName>
    </submittedName>
</protein>
<keyword evidence="1" id="KW-1133">Transmembrane helix</keyword>
<organism evidence="2 3">
    <name type="scientific">Aphis glycines</name>
    <name type="common">Soybean aphid</name>
    <dbReference type="NCBI Taxonomy" id="307491"/>
    <lineage>
        <taxon>Eukaryota</taxon>
        <taxon>Metazoa</taxon>
        <taxon>Ecdysozoa</taxon>
        <taxon>Arthropoda</taxon>
        <taxon>Hexapoda</taxon>
        <taxon>Insecta</taxon>
        <taxon>Pterygota</taxon>
        <taxon>Neoptera</taxon>
        <taxon>Paraneoptera</taxon>
        <taxon>Hemiptera</taxon>
        <taxon>Sternorrhyncha</taxon>
        <taxon>Aphidomorpha</taxon>
        <taxon>Aphidoidea</taxon>
        <taxon>Aphididae</taxon>
        <taxon>Aphidini</taxon>
        <taxon>Aphis</taxon>
        <taxon>Aphis</taxon>
    </lineage>
</organism>
<comment type="caution">
    <text evidence="2">The sequence shown here is derived from an EMBL/GenBank/DDBJ whole genome shotgun (WGS) entry which is preliminary data.</text>
</comment>
<feature type="transmembrane region" description="Helical" evidence="1">
    <location>
        <begin position="128"/>
        <end position="147"/>
    </location>
</feature>
<feature type="transmembrane region" description="Helical" evidence="1">
    <location>
        <begin position="97"/>
        <end position="116"/>
    </location>
</feature>
<feature type="transmembrane region" description="Helical" evidence="1">
    <location>
        <begin position="28"/>
        <end position="49"/>
    </location>
</feature>
<keyword evidence="1" id="KW-0812">Transmembrane</keyword>
<dbReference type="EMBL" id="VYZN01000025">
    <property type="protein sequence ID" value="KAE9535660.1"/>
    <property type="molecule type" value="Genomic_DNA"/>
</dbReference>